<evidence type="ECO:0000313" key="3">
    <source>
        <dbReference type="Proteomes" id="UP001558474"/>
    </source>
</evidence>
<evidence type="ECO:0000259" key="1">
    <source>
        <dbReference type="Pfam" id="PF05305"/>
    </source>
</evidence>
<feature type="domain" description="DUF732" evidence="1">
    <location>
        <begin position="1"/>
        <end position="47"/>
    </location>
</feature>
<dbReference type="Proteomes" id="UP001558474">
    <property type="component" value="Unassembled WGS sequence"/>
</dbReference>
<protein>
    <submittedName>
        <fullName evidence="2">DUF732 domain-containing protein</fullName>
    </submittedName>
</protein>
<keyword evidence="3" id="KW-1185">Reference proteome</keyword>
<gene>
    <name evidence="2" type="ORF">ABFW12_15105</name>
</gene>
<dbReference type="Pfam" id="PF05305">
    <property type="entry name" value="DUF732"/>
    <property type="match status" value="1"/>
</dbReference>
<comment type="caution">
    <text evidence="2">The sequence shown here is derived from an EMBL/GenBank/DDBJ whole genome shotgun (WGS) entry which is preliminary data.</text>
</comment>
<dbReference type="RefSeq" id="WP_368573231.1">
    <property type="nucleotide sequence ID" value="NZ_JBDLOU010000028.1"/>
</dbReference>
<accession>A0ABV3VDS4</accession>
<dbReference type="EMBL" id="JBDLOU010000028">
    <property type="protein sequence ID" value="MEX3739560.1"/>
    <property type="molecule type" value="Genomic_DNA"/>
</dbReference>
<organism evidence="2 3">
    <name type="scientific">Mycolicibacterium porcinum</name>
    <dbReference type="NCBI Taxonomy" id="39693"/>
    <lineage>
        <taxon>Bacteria</taxon>
        <taxon>Bacillati</taxon>
        <taxon>Actinomycetota</taxon>
        <taxon>Actinomycetes</taxon>
        <taxon>Mycobacteriales</taxon>
        <taxon>Mycobacteriaceae</taxon>
        <taxon>Mycolicibacterium</taxon>
    </lineage>
</organism>
<reference evidence="2 3" key="1">
    <citation type="submission" date="2024-04" db="EMBL/GenBank/DDBJ databases">
        <title>Genomic Markers of Mycobacteria.</title>
        <authorList>
            <person name="Soliman M.S."/>
            <person name="Elkholy A."/>
            <person name="Soliman N.S."/>
            <person name="Abbas A."/>
            <person name="Khayrat S."/>
            <person name="Shawky S."/>
        </authorList>
    </citation>
    <scope>NUCLEOTIDE SEQUENCE [LARGE SCALE GENOMIC DNA]</scope>
    <source>
        <strain evidence="2 3">Egy-CU-AM5</strain>
    </source>
</reference>
<name>A0ABV3VDS4_9MYCO</name>
<sequence length="50" mass="5346">MGREMCRLLYTGTPAQAVIDQMAGQYAATPDQTAVALRAARRAYCTQAPG</sequence>
<proteinExistence type="predicted"/>
<dbReference type="InterPro" id="IPR007969">
    <property type="entry name" value="DUF732"/>
</dbReference>
<evidence type="ECO:0000313" key="2">
    <source>
        <dbReference type="EMBL" id="MEX3739560.1"/>
    </source>
</evidence>